<dbReference type="GO" id="GO:0005956">
    <property type="term" value="C:protein kinase CK2 complex"/>
    <property type="evidence" value="ECO:0007669"/>
    <property type="project" value="InterPro"/>
</dbReference>
<evidence type="ECO:0000313" key="2">
    <source>
        <dbReference type="EMBL" id="SIQ84947.1"/>
    </source>
</evidence>
<sequence>MSEKKSFLYSVATAKCPRCREGNMFPEGTLYSPRFADMHANCPCCGQVFEPEPGYYYGAMYVSFAFNVAVFLVFLFVMYQAGVEVTIPMMMALVGITVVGLLPIIFRLSRSLWIHIFIRYEGPSTQIPKKLHTH</sequence>
<feature type="transmembrane region" description="Helical" evidence="1">
    <location>
        <begin position="85"/>
        <end position="106"/>
    </location>
</feature>
<dbReference type="Pfam" id="PF06170">
    <property type="entry name" value="DUF983"/>
    <property type="match status" value="1"/>
</dbReference>
<dbReference type="GO" id="GO:0019887">
    <property type="term" value="F:protein kinase regulator activity"/>
    <property type="evidence" value="ECO:0007669"/>
    <property type="project" value="InterPro"/>
</dbReference>
<evidence type="ECO:0000256" key="1">
    <source>
        <dbReference type="SAM" id="Phobius"/>
    </source>
</evidence>
<dbReference type="EMBL" id="FTNM01000002">
    <property type="protein sequence ID" value="SIQ84947.1"/>
    <property type="molecule type" value="Genomic_DNA"/>
</dbReference>
<gene>
    <name evidence="2" type="ORF">SAMN05421545_1356</name>
</gene>
<keyword evidence="3" id="KW-1185">Reference proteome</keyword>
<feature type="transmembrane region" description="Helical" evidence="1">
    <location>
        <begin position="59"/>
        <end position="79"/>
    </location>
</feature>
<dbReference type="InterPro" id="IPR009325">
    <property type="entry name" value="DUF983"/>
</dbReference>
<evidence type="ECO:0000313" key="3">
    <source>
        <dbReference type="Proteomes" id="UP000185924"/>
    </source>
</evidence>
<reference evidence="3" key="1">
    <citation type="submission" date="2017-01" db="EMBL/GenBank/DDBJ databases">
        <authorList>
            <person name="Varghese N."/>
            <person name="Submissions S."/>
        </authorList>
    </citation>
    <scope>NUCLEOTIDE SEQUENCE [LARGE SCALE GENOMIC DNA]</scope>
    <source>
        <strain evidence="3">DM9</strain>
    </source>
</reference>
<dbReference type="RefSeq" id="WP_040574515.1">
    <property type="nucleotide sequence ID" value="NZ_FTNM01000002.1"/>
</dbReference>
<keyword evidence="1" id="KW-0812">Transmembrane</keyword>
<dbReference type="AlphaFoldDB" id="A0A1N6W462"/>
<dbReference type="Proteomes" id="UP000185924">
    <property type="component" value="Unassembled WGS sequence"/>
</dbReference>
<dbReference type="STRING" id="1077936.SAMN05421545_1356"/>
<keyword evidence="1" id="KW-1133">Transmembrane helix</keyword>
<keyword evidence="1" id="KW-0472">Membrane</keyword>
<organism evidence="2 3">
    <name type="scientific">Pontibacter lucknowensis</name>
    <dbReference type="NCBI Taxonomy" id="1077936"/>
    <lineage>
        <taxon>Bacteria</taxon>
        <taxon>Pseudomonadati</taxon>
        <taxon>Bacteroidota</taxon>
        <taxon>Cytophagia</taxon>
        <taxon>Cytophagales</taxon>
        <taxon>Hymenobacteraceae</taxon>
        <taxon>Pontibacter</taxon>
    </lineage>
</organism>
<proteinExistence type="predicted"/>
<evidence type="ECO:0008006" key="4">
    <source>
        <dbReference type="Google" id="ProtNLM"/>
    </source>
</evidence>
<name>A0A1N6W462_9BACT</name>
<dbReference type="InterPro" id="IPR035991">
    <property type="entry name" value="Casein_kinase_II_beta-like"/>
</dbReference>
<protein>
    <recommendedName>
        <fullName evidence="4">DUF983 domain-containing protein</fullName>
    </recommendedName>
</protein>
<dbReference type="SUPFAM" id="SSF57798">
    <property type="entry name" value="Casein kinase II beta subunit"/>
    <property type="match status" value="1"/>
</dbReference>
<accession>A0A1N6W462</accession>